<dbReference type="Proteomes" id="UP001320706">
    <property type="component" value="Unassembled WGS sequence"/>
</dbReference>
<organism evidence="1 2">
    <name type="scientific">Zalaria obscura</name>
    <dbReference type="NCBI Taxonomy" id="2024903"/>
    <lineage>
        <taxon>Eukaryota</taxon>
        <taxon>Fungi</taxon>
        <taxon>Dikarya</taxon>
        <taxon>Ascomycota</taxon>
        <taxon>Pezizomycotina</taxon>
        <taxon>Dothideomycetes</taxon>
        <taxon>Dothideomycetidae</taxon>
        <taxon>Dothideales</taxon>
        <taxon>Zalariaceae</taxon>
        <taxon>Zalaria</taxon>
    </lineage>
</organism>
<protein>
    <submittedName>
        <fullName evidence="1">Uncharacterized protein</fullName>
    </submittedName>
</protein>
<gene>
    <name evidence="1" type="ORF">M8818_003128</name>
</gene>
<dbReference type="EMBL" id="JAMKPW020000013">
    <property type="protein sequence ID" value="KAK8211475.1"/>
    <property type="molecule type" value="Genomic_DNA"/>
</dbReference>
<comment type="caution">
    <text evidence="1">The sequence shown here is derived from an EMBL/GenBank/DDBJ whole genome shotgun (WGS) entry which is preliminary data.</text>
</comment>
<proteinExistence type="predicted"/>
<evidence type="ECO:0000313" key="2">
    <source>
        <dbReference type="Proteomes" id="UP001320706"/>
    </source>
</evidence>
<evidence type="ECO:0000313" key="1">
    <source>
        <dbReference type="EMBL" id="KAK8211475.1"/>
    </source>
</evidence>
<keyword evidence="2" id="KW-1185">Reference proteome</keyword>
<accession>A0ACC3SH11</accession>
<name>A0ACC3SH11_9PEZI</name>
<reference evidence="1" key="1">
    <citation type="submission" date="2024-02" db="EMBL/GenBank/DDBJ databases">
        <title>Metagenome Assembled Genome of Zalaria obscura JY119.</title>
        <authorList>
            <person name="Vighnesh L."/>
            <person name="Jagadeeshwari U."/>
            <person name="Venkata Ramana C."/>
            <person name="Sasikala C."/>
        </authorList>
    </citation>
    <scope>NUCLEOTIDE SEQUENCE</scope>
    <source>
        <strain evidence="1">JY119</strain>
    </source>
</reference>
<sequence length="290" mass="33184">MSGIEIAGIVLGAIPLVIAGLEPYADGLNTIQDIFNYTDIVKNLVLDFRVIDFRFRDICEQLLCLLQLPTADIQRMMSTSPDTHAIWQGPEYGLDRKLRSVLDDSRYSTYNDLLLRIFQSVDIFREQLGLDENMKPRWIDKSGSTNEKRRTKIIRRATKLWKPIALGVRHHTIHAHLTKIDKDLTAIETLIGLKVDIEPFGNRPRQQLLVRSWSEAREHVHSLFKALRWQCTCATKHVVNLRLTAQNSLEQKHQASYQFGILVSQGEGNTSSRTIRKVAGIKSSEQLQSR</sequence>